<dbReference type="PANTHER" id="PTHR43775">
    <property type="entry name" value="FATTY ACID SYNTHASE"/>
    <property type="match status" value="1"/>
</dbReference>
<dbReference type="Pfam" id="PF00550">
    <property type="entry name" value="PP-binding"/>
    <property type="match status" value="1"/>
</dbReference>
<dbReference type="Gene3D" id="1.10.1200.10">
    <property type="entry name" value="ACP-like"/>
    <property type="match status" value="1"/>
</dbReference>
<dbReference type="GO" id="GO:0004312">
    <property type="term" value="F:fatty acid synthase activity"/>
    <property type="evidence" value="ECO:0007669"/>
    <property type="project" value="TreeGrafter"/>
</dbReference>
<keyword evidence="7" id="KW-1185">Reference proteome</keyword>
<dbReference type="InterPro" id="IPR020806">
    <property type="entry name" value="PKS_PP-bd"/>
</dbReference>
<evidence type="ECO:0000256" key="4">
    <source>
        <dbReference type="ARBA" id="ARBA00023268"/>
    </source>
</evidence>
<dbReference type="PROSITE" id="PS50075">
    <property type="entry name" value="CARRIER"/>
    <property type="match status" value="1"/>
</dbReference>
<dbReference type="Gene3D" id="3.40.50.720">
    <property type="entry name" value="NAD(P)-binding Rossmann-like Domain"/>
    <property type="match status" value="1"/>
</dbReference>
<accession>A0A540WDE9</accession>
<dbReference type="InterPro" id="IPR050091">
    <property type="entry name" value="PKS_NRPS_Biosynth_Enz"/>
</dbReference>
<reference evidence="6 7" key="1">
    <citation type="submission" date="2019-06" db="EMBL/GenBank/DDBJ databases">
        <title>Description of Kitasatospora acidophila sp. nov. isolated from pine grove soil, and reclassification of Streptomyces novaecaesareae to Kitasatospora novaeceasareae comb. nov.</title>
        <authorList>
            <person name="Kim M.J."/>
        </authorList>
    </citation>
    <scope>NUCLEOTIDE SEQUENCE [LARGE SCALE GENOMIC DNA]</scope>
    <source>
        <strain evidence="6 7">MMS16-CNU292</strain>
    </source>
</reference>
<evidence type="ECO:0000256" key="1">
    <source>
        <dbReference type="ARBA" id="ARBA00022450"/>
    </source>
</evidence>
<dbReference type="GO" id="GO:0006633">
    <property type="term" value="P:fatty acid biosynthetic process"/>
    <property type="evidence" value="ECO:0007669"/>
    <property type="project" value="TreeGrafter"/>
</dbReference>
<feature type="domain" description="Carrier" evidence="5">
    <location>
        <begin position="97"/>
        <end position="172"/>
    </location>
</feature>
<evidence type="ECO:0000313" key="7">
    <source>
        <dbReference type="Proteomes" id="UP000319103"/>
    </source>
</evidence>
<dbReference type="PROSITE" id="PS00012">
    <property type="entry name" value="PHOSPHOPANTETHEINE"/>
    <property type="match status" value="1"/>
</dbReference>
<proteinExistence type="predicted"/>
<dbReference type="InterPro" id="IPR009081">
    <property type="entry name" value="PP-bd_ACP"/>
</dbReference>
<dbReference type="AlphaFoldDB" id="A0A540WDE9"/>
<protein>
    <recommendedName>
        <fullName evidence="5">Carrier domain-containing protein</fullName>
    </recommendedName>
</protein>
<gene>
    <name evidence="6" type="ORF">E6W39_38880</name>
</gene>
<dbReference type="PANTHER" id="PTHR43775:SF51">
    <property type="entry name" value="INACTIVE PHENOLPHTHIOCEROL SYNTHESIS POLYKETIDE SYNTHASE TYPE I PKS1-RELATED"/>
    <property type="match status" value="1"/>
</dbReference>
<evidence type="ECO:0000256" key="3">
    <source>
        <dbReference type="ARBA" id="ARBA00022679"/>
    </source>
</evidence>
<dbReference type="FunFam" id="1.10.1200.10:FF:000007">
    <property type="entry name" value="Probable polyketide synthase pks17"/>
    <property type="match status" value="1"/>
</dbReference>
<comment type="caution">
    <text evidence="6">The sequence shown here is derived from an EMBL/GenBank/DDBJ whole genome shotgun (WGS) entry which is preliminary data.</text>
</comment>
<keyword evidence="1" id="KW-0596">Phosphopantetheine</keyword>
<organism evidence="6 7">
    <name type="scientific">Kitasatospora acidiphila</name>
    <dbReference type="NCBI Taxonomy" id="2567942"/>
    <lineage>
        <taxon>Bacteria</taxon>
        <taxon>Bacillati</taxon>
        <taxon>Actinomycetota</taxon>
        <taxon>Actinomycetes</taxon>
        <taxon>Kitasatosporales</taxon>
        <taxon>Streptomycetaceae</taxon>
        <taxon>Kitasatospora</taxon>
    </lineage>
</organism>
<dbReference type="SMART" id="SM00823">
    <property type="entry name" value="PKS_PP"/>
    <property type="match status" value="1"/>
</dbReference>
<name>A0A540WDE9_9ACTN</name>
<evidence type="ECO:0000259" key="5">
    <source>
        <dbReference type="PROSITE" id="PS50075"/>
    </source>
</evidence>
<dbReference type="OrthoDB" id="9778690at2"/>
<dbReference type="SMART" id="SM01294">
    <property type="entry name" value="PKS_PP_betabranch"/>
    <property type="match status" value="1"/>
</dbReference>
<evidence type="ECO:0000313" key="6">
    <source>
        <dbReference type="EMBL" id="TQF07063.1"/>
    </source>
</evidence>
<evidence type="ECO:0000256" key="2">
    <source>
        <dbReference type="ARBA" id="ARBA00022553"/>
    </source>
</evidence>
<dbReference type="EMBL" id="VIGB01000003">
    <property type="protein sequence ID" value="TQF07063.1"/>
    <property type="molecule type" value="Genomic_DNA"/>
</dbReference>
<dbReference type="Proteomes" id="UP000319103">
    <property type="component" value="Unassembled WGS sequence"/>
</dbReference>
<dbReference type="InterPro" id="IPR006162">
    <property type="entry name" value="Ppantetheine_attach_site"/>
</dbReference>
<dbReference type="SUPFAM" id="SSF47336">
    <property type="entry name" value="ACP-like"/>
    <property type="match status" value="1"/>
</dbReference>
<dbReference type="GO" id="GO:0017000">
    <property type="term" value="P:antibiotic biosynthetic process"/>
    <property type="evidence" value="ECO:0007669"/>
    <property type="project" value="UniProtKB-ARBA"/>
</dbReference>
<dbReference type="GO" id="GO:0031177">
    <property type="term" value="F:phosphopantetheine binding"/>
    <property type="evidence" value="ECO:0007669"/>
    <property type="project" value="InterPro"/>
</dbReference>
<keyword evidence="2" id="KW-0597">Phosphoprotein</keyword>
<keyword evidence="3" id="KW-0808">Transferase</keyword>
<sequence length="253" mass="26830">MTGRLGDADQARLVQSGVRPLSPSEGLELFDASLTVDRSHLVPMGLDRSRLRAGREVPVVLRGLVGAPIRPVSRAAQSDATPVAQTLAGLAGPERAEALLQLVRSNVASILGYASADAVPGDRGFLDLGLDSLTAVELRNQLGNATGLRLPATILFDYGTPAALVEHLTERLAPKQEDGEARILAELDRLESLLTNLSQEDPLNASVTKRLQSLLAKRNPAQKSAGSSDAADRIRSATADDLFAFIDKELGRS</sequence>
<dbReference type="InterPro" id="IPR036736">
    <property type="entry name" value="ACP-like_sf"/>
</dbReference>
<keyword evidence="4" id="KW-0511">Multifunctional enzyme</keyword>